<keyword evidence="1" id="KW-0472">Membrane</keyword>
<proteinExistence type="predicted"/>
<dbReference type="Pfam" id="PF10145">
    <property type="entry name" value="PhageMin_Tail"/>
    <property type="match status" value="1"/>
</dbReference>
<organism evidence="3">
    <name type="scientific">marine sediment metagenome</name>
    <dbReference type="NCBI Taxonomy" id="412755"/>
    <lineage>
        <taxon>unclassified sequences</taxon>
        <taxon>metagenomes</taxon>
        <taxon>ecological metagenomes</taxon>
    </lineage>
</organism>
<feature type="transmembrane region" description="Helical" evidence="1">
    <location>
        <begin position="392"/>
        <end position="425"/>
    </location>
</feature>
<sequence>MAVTDIFVRIKGVDKISGMLKGIKGKVGKLSGAFKAAGMIGAAGLIGLGVAALKFGNDFKEAENIIRAGTGATGEALGALYEDFKAAFAEVPGDMKTVAQTTADLNTALGLTGEPLQTLTKQIVELGRITQTDVAAIVPKATRMFGDWAIATEDQAEALDTVFKASQATGAPVERLSDLLVKYGAPLRQFNFGMEEGAALLGKWEKEGVNTELVMGGLRKSMGKFAREGTPLREGLDDIISRVQEMGPSAEATALSMEVFGAIAGPDMAATILEGKFAIDDLVGAIADSDDSIMKVAEDTMTWQDKLGRLRNKVLVKLEPSLTKFIDLLGEAADWLGDHLPDAIDKVEQFIEDVRPTVEDLWEAFKSGLEVVYPLVRDFVKFIVKNKPMLVIAIVAIGVAIAMALGPAGAAVLALVGLIIVIGLVKDNIGGFKRFIVKTFNAIKDKISRIVNGIKDKI</sequence>
<accession>A0A0F9ETH0</accession>
<feature type="domain" description="Phage tail tape measure protein" evidence="2">
    <location>
        <begin position="96"/>
        <end position="294"/>
    </location>
</feature>
<feature type="non-terminal residue" evidence="3">
    <location>
        <position position="458"/>
    </location>
</feature>
<reference evidence="3" key="1">
    <citation type="journal article" date="2015" name="Nature">
        <title>Complex archaea that bridge the gap between prokaryotes and eukaryotes.</title>
        <authorList>
            <person name="Spang A."/>
            <person name="Saw J.H."/>
            <person name="Jorgensen S.L."/>
            <person name="Zaremba-Niedzwiedzka K."/>
            <person name="Martijn J."/>
            <person name="Lind A.E."/>
            <person name="van Eijk R."/>
            <person name="Schleper C."/>
            <person name="Guy L."/>
            <person name="Ettema T.J."/>
        </authorList>
    </citation>
    <scope>NUCLEOTIDE SEQUENCE</scope>
</reference>
<comment type="caution">
    <text evidence="3">The sequence shown here is derived from an EMBL/GenBank/DDBJ whole genome shotgun (WGS) entry which is preliminary data.</text>
</comment>
<gene>
    <name evidence="3" type="ORF">LCGC14_2113510</name>
</gene>
<evidence type="ECO:0000259" key="2">
    <source>
        <dbReference type="Pfam" id="PF10145"/>
    </source>
</evidence>
<keyword evidence="1" id="KW-1133">Transmembrane helix</keyword>
<dbReference type="InterPro" id="IPR010090">
    <property type="entry name" value="Phage_tape_meas"/>
</dbReference>
<dbReference type="EMBL" id="LAZR01026167">
    <property type="protein sequence ID" value="KKL69581.1"/>
    <property type="molecule type" value="Genomic_DNA"/>
</dbReference>
<protein>
    <recommendedName>
        <fullName evidence="2">Phage tail tape measure protein domain-containing protein</fullName>
    </recommendedName>
</protein>
<evidence type="ECO:0000256" key="1">
    <source>
        <dbReference type="SAM" id="Phobius"/>
    </source>
</evidence>
<name>A0A0F9ETH0_9ZZZZ</name>
<dbReference type="NCBIfam" id="TIGR01760">
    <property type="entry name" value="tape_meas_TP901"/>
    <property type="match status" value="1"/>
</dbReference>
<keyword evidence="1" id="KW-0812">Transmembrane</keyword>
<evidence type="ECO:0000313" key="3">
    <source>
        <dbReference type="EMBL" id="KKL69581.1"/>
    </source>
</evidence>
<dbReference type="AlphaFoldDB" id="A0A0F9ETH0"/>